<evidence type="ECO:0000256" key="13">
    <source>
        <dbReference type="ARBA" id="ARBA00023221"/>
    </source>
</evidence>
<feature type="repeat" description="ANK" evidence="17">
    <location>
        <begin position="944"/>
        <end position="966"/>
    </location>
</feature>
<dbReference type="SUPFAM" id="SSF48403">
    <property type="entry name" value="Ankyrin repeat"/>
    <property type="match status" value="1"/>
</dbReference>
<keyword evidence="7 18" id="KW-1133">Transmembrane helix</keyword>
<dbReference type="HOGENOM" id="CLU_280744_0_0_1"/>
<feature type="repeat" description="ANK" evidence="17">
    <location>
        <begin position="1060"/>
        <end position="1092"/>
    </location>
</feature>
<evidence type="ECO:0000313" key="20">
    <source>
        <dbReference type="EMBL" id="EAQ90721.1"/>
    </source>
</evidence>
<dbReference type="PANTHER" id="PTHR21257:SF31">
    <property type="entry name" value="DELTA(24(24(1)))-STEROL REDUCTASE ERG4"/>
    <property type="match status" value="1"/>
</dbReference>
<dbReference type="eggNOG" id="KOG1435">
    <property type="taxonomic scope" value="Eukaryota"/>
</dbReference>
<evidence type="ECO:0000256" key="1">
    <source>
        <dbReference type="ARBA" id="ARBA00004141"/>
    </source>
</evidence>
<evidence type="ECO:0000256" key="11">
    <source>
        <dbReference type="ARBA" id="ARBA00023136"/>
    </source>
</evidence>
<dbReference type="eggNOG" id="KOG0504">
    <property type="taxonomic scope" value="Eukaryota"/>
</dbReference>
<comment type="caution">
    <text evidence="18">Lacks conserved residue(s) required for the propagation of feature annotation.</text>
</comment>
<dbReference type="InParanoid" id="Q2HAU8"/>
<gene>
    <name evidence="20" type="ORF">CHGG_02656</name>
</gene>
<feature type="transmembrane region" description="Helical" evidence="18">
    <location>
        <begin position="121"/>
        <end position="139"/>
    </location>
</feature>
<keyword evidence="12 18" id="KW-1207">Sterol metabolism</keyword>
<evidence type="ECO:0000256" key="10">
    <source>
        <dbReference type="ARBA" id="ARBA00023098"/>
    </source>
</evidence>
<dbReference type="Proteomes" id="UP000001056">
    <property type="component" value="Unassembled WGS sequence"/>
</dbReference>
<evidence type="ECO:0000256" key="16">
    <source>
        <dbReference type="ARBA" id="ARBA00048918"/>
    </source>
</evidence>
<dbReference type="EMBL" id="CH408030">
    <property type="protein sequence ID" value="EAQ90721.1"/>
    <property type="molecule type" value="Genomic_DNA"/>
</dbReference>
<feature type="transmembrane region" description="Helical" evidence="18">
    <location>
        <begin position="224"/>
        <end position="246"/>
    </location>
</feature>
<dbReference type="InterPro" id="IPR002110">
    <property type="entry name" value="Ankyrin_rpt"/>
</dbReference>
<dbReference type="InterPro" id="IPR018083">
    <property type="entry name" value="Sterol_reductase_CS"/>
</dbReference>
<feature type="region of interest" description="Disordered" evidence="19">
    <location>
        <begin position="550"/>
        <end position="574"/>
    </location>
</feature>
<dbReference type="Pfam" id="PF12796">
    <property type="entry name" value="Ank_2"/>
    <property type="match status" value="1"/>
</dbReference>
<comment type="catalytic activity">
    <reaction evidence="16">
        <text>ergosterol + NADP(+) = ergosta-5,7,22,24(28)-tetraen-3beta-ol + NADPH + H(+)</text>
        <dbReference type="Rhea" id="RHEA:18501"/>
        <dbReference type="ChEBI" id="CHEBI:15378"/>
        <dbReference type="ChEBI" id="CHEBI:16933"/>
        <dbReference type="ChEBI" id="CHEBI:18249"/>
        <dbReference type="ChEBI" id="CHEBI:57783"/>
        <dbReference type="ChEBI" id="CHEBI:58349"/>
        <dbReference type="EC" id="1.3.1.71"/>
    </reaction>
    <physiologicalReaction direction="right-to-left" evidence="16">
        <dbReference type="Rhea" id="RHEA:18503"/>
    </physiologicalReaction>
</comment>
<comment type="pathway">
    <text evidence="14 18">Steroid metabolism; ergosterol biosynthesis.</text>
</comment>
<keyword evidence="13 18" id="KW-0753">Steroid metabolism</keyword>
<dbReference type="GO" id="GO:0000246">
    <property type="term" value="F:Delta24(24-1) sterol reductase activity"/>
    <property type="evidence" value="ECO:0007669"/>
    <property type="project" value="UniProtKB-EC"/>
</dbReference>
<dbReference type="PROSITE" id="PS50088">
    <property type="entry name" value="ANK_REPEAT"/>
    <property type="match status" value="3"/>
</dbReference>
<evidence type="ECO:0000313" key="21">
    <source>
        <dbReference type="Proteomes" id="UP000001056"/>
    </source>
</evidence>
<keyword evidence="9 18" id="KW-0756">Sterol biosynthesis</keyword>
<dbReference type="PROSITE" id="PS01017">
    <property type="entry name" value="STEROL_REDUCT_1"/>
    <property type="match status" value="1"/>
</dbReference>
<sequence length="1118" mass="125542">MSARYSLRQTPRKKELFDGMVETPARRNTRRKTPLATTEDEAESTPPPEVMESKPLRRRTAPKFTEHIDELTPPETPIDSDSAETSFSKANDKEANGAAVEPKKRISDADFSGEYEFGGPWFVSLMMVGFPILMWYMWIGATYYDGGFPVRTTGQSWGDFASHLVNLVYTGAFPHTKAWMIYWIFFIVEGAFYCLMPGIWAYGKPLEHMGGKQLKYYCSAYTSWYATLTIVGGLHFSGVFPLYTIIDEFGPLLSVSILSGWLVAIVAYVSALARGAQHRMSGNNVYDFFMGAELNPRMFGILDFKMFFEVRMPWSASLMLAHFLYGNAHGQRARELIVTTWDMYYEKWGFMLIFWNLSGVPLSNRWALAALYVSYVFVYWIWDSANSQKNRFRSMERGTLVKRNTFPQVPWQTLYNPKTIETGLGDKILADGWYGMARKVHYTCDVYFATTWGLITGFNSPFPWFYPVFFTVMIAHRAWRDIARCREKYGAAWTQYEKQVPYLFIPLVPLNELPNTPRAQEQRCTTVPRDKDVITSAVRLLPLSPRIRTQRRGNRHVQQASSEPPPGPRSPRTGRGLLVVVEAEVVWKSFSVRSFLVFWQGDRGTGLFLMWGRHRLLGGMGVISAQSLSPSIQGLSDTLSHEIDGFNAFSARQTAVIHLRIADLEDRYGVSITTSEPPASELCQVVVPELEDLQASLGDIQTAILQLDWYNRVNQEAIQRLKYKQELVAGRPPLHSRSSTVDAARLWGSEPLASLNQFRVTVRTALTAGGPARHTSLLSRRWLHKRGLGIPDAARRAVATDDSAALDHLLHQVCSEKDRTLLARALLQLAAVYSAPRCCALLTPLSAGRLAHVKEDADFLHHVIIQMGRQRDADSSQGLDQILRVLPESERWVLLHADALGRLGLHYAAVYGLAGVCRHILSCMAEWGWSTRRRHQAIFTCDAAGETPLDLAVDRGHAAVVRALLEALGGDVVENEHEEEAMPQHLSSGRMPLGRLLLTAIQAGFEDVFSALLSAGLGLQDFRNGNGETAMYVAARHGRVGMVRALLLAAVDPNLAETVRGWTPLMIAAIQGHQEALELLVNAAVDQDARDHDRGWTALDHAAYKGYPAMMKMLRRQP</sequence>
<feature type="transmembrane region" description="Helical" evidence="18">
    <location>
        <begin position="180"/>
        <end position="203"/>
    </location>
</feature>
<evidence type="ECO:0000256" key="4">
    <source>
        <dbReference type="ARBA" id="ARBA00022692"/>
    </source>
</evidence>
<reference evidence="21" key="1">
    <citation type="journal article" date="2015" name="Genome Announc.">
        <title>Draft genome sequence of the cellulolytic fungus Chaetomium globosum.</title>
        <authorList>
            <person name="Cuomo C.A."/>
            <person name="Untereiner W.A."/>
            <person name="Ma L.-J."/>
            <person name="Grabherr M."/>
            <person name="Birren B.W."/>
        </authorList>
    </citation>
    <scope>NUCLEOTIDE SEQUENCE [LARGE SCALE GENOMIC DNA]</scope>
    <source>
        <strain evidence="21">ATCC 6205 / CBS 148.51 / DSM 1962 / NBRC 6347 / NRRL 1970</strain>
    </source>
</reference>
<evidence type="ECO:0000256" key="7">
    <source>
        <dbReference type="ARBA" id="ARBA00022989"/>
    </source>
</evidence>
<dbReference type="SMART" id="SM00248">
    <property type="entry name" value="ANK"/>
    <property type="match status" value="5"/>
</dbReference>
<accession>Q2HAU8</accession>
<evidence type="ECO:0000256" key="6">
    <source>
        <dbReference type="ARBA" id="ARBA00022955"/>
    </source>
</evidence>
<keyword evidence="21" id="KW-1185">Reference proteome</keyword>
<evidence type="ECO:0000256" key="9">
    <source>
        <dbReference type="ARBA" id="ARBA00023011"/>
    </source>
</evidence>
<dbReference type="InterPro" id="IPR001171">
    <property type="entry name" value="ERG24_DHCR-like"/>
</dbReference>
<evidence type="ECO:0000256" key="14">
    <source>
        <dbReference type="ARBA" id="ARBA00029435"/>
    </source>
</evidence>
<name>Q2HAU8_CHAGB</name>
<feature type="transmembrane region" description="Helical" evidence="18">
    <location>
        <begin position="252"/>
        <end position="273"/>
    </location>
</feature>
<keyword evidence="17" id="KW-0040">ANK repeat</keyword>
<feature type="region of interest" description="Disordered" evidence="19">
    <location>
        <begin position="1"/>
        <end position="101"/>
    </location>
</feature>
<dbReference type="VEuPathDB" id="FungiDB:CHGG_02656"/>
<dbReference type="Gene3D" id="1.20.120.1630">
    <property type="match status" value="1"/>
</dbReference>
<dbReference type="GO" id="GO:0005789">
    <property type="term" value="C:endoplasmic reticulum membrane"/>
    <property type="evidence" value="ECO:0007669"/>
    <property type="project" value="TreeGrafter"/>
</dbReference>
<dbReference type="RefSeq" id="XP_001229172.1">
    <property type="nucleotide sequence ID" value="XM_001229171.1"/>
</dbReference>
<dbReference type="PANTHER" id="PTHR21257">
    <property type="entry name" value="DELTA(14)-STEROL REDUCTASE"/>
    <property type="match status" value="1"/>
</dbReference>
<organism evidence="20 21">
    <name type="scientific">Chaetomium globosum (strain ATCC 6205 / CBS 148.51 / DSM 1962 / NBRC 6347 / NRRL 1970)</name>
    <name type="common">Soil fungus</name>
    <dbReference type="NCBI Taxonomy" id="306901"/>
    <lineage>
        <taxon>Eukaryota</taxon>
        <taxon>Fungi</taxon>
        <taxon>Dikarya</taxon>
        <taxon>Ascomycota</taxon>
        <taxon>Pezizomycotina</taxon>
        <taxon>Sordariomycetes</taxon>
        <taxon>Sordariomycetidae</taxon>
        <taxon>Sordariales</taxon>
        <taxon>Chaetomiaceae</taxon>
        <taxon>Chaetomium</taxon>
    </lineage>
</organism>
<keyword evidence="10 18" id="KW-0443">Lipid metabolism</keyword>
<dbReference type="PROSITE" id="PS50297">
    <property type="entry name" value="ANK_REP_REGION"/>
    <property type="match status" value="3"/>
</dbReference>
<evidence type="ECO:0000256" key="15">
    <source>
        <dbReference type="ARBA" id="ARBA00038892"/>
    </source>
</evidence>
<comment type="subcellular location">
    <subcellularLocation>
        <location evidence="1">Membrane</location>
        <topology evidence="1">Multi-pass membrane protein</topology>
    </subcellularLocation>
</comment>
<keyword evidence="4 18" id="KW-0812">Transmembrane</keyword>
<evidence type="ECO:0000256" key="19">
    <source>
        <dbReference type="SAM" id="MobiDB-lite"/>
    </source>
</evidence>
<evidence type="ECO:0000256" key="3">
    <source>
        <dbReference type="ARBA" id="ARBA00022516"/>
    </source>
</evidence>
<feature type="compositionally biased region" description="Basic and acidic residues" evidence="19">
    <location>
        <begin position="90"/>
        <end position="101"/>
    </location>
</feature>
<dbReference type="AlphaFoldDB" id="Q2HAU8"/>
<dbReference type="EC" id="1.3.1.71" evidence="15 18"/>
<dbReference type="GO" id="GO:0006696">
    <property type="term" value="P:ergosterol biosynthetic process"/>
    <property type="evidence" value="ECO:0007669"/>
    <property type="project" value="TreeGrafter"/>
</dbReference>
<keyword evidence="6 18" id="KW-0752">Steroid biosynthesis</keyword>
<dbReference type="Gene3D" id="1.25.40.20">
    <property type="entry name" value="Ankyrin repeat-containing domain"/>
    <property type="match status" value="2"/>
</dbReference>
<protein>
    <recommendedName>
        <fullName evidence="15 18">Delta(24(24(1)))-sterol reductase</fullName>
        <ecNumber evidence="15 18">1.3.1.71</ecNumber>
    </recommendedName>
    <alternativeName>
        <fullName evidence="18">C-24(28) sterol reductase</fullName>
    </alternativeName>
    <alternativeName>
        <fullName evidence="18">Sterol Delta(24(28))-reductase</fullName>
    </alternativeName>
</protein>
<dbReference type="InterPro" id="IPR036770">
    <property type="entry name" value="Ankyrin_rpt-contain_sf"/>
</dbReference>
<evidence type="ECO:0000256" key="5">
    <source>
        <dbReference type="ARBA" id="ARBA00022857"/>
    </source>
</evidence>
<evidence type="ECO:0000256" key="17">
    <source>
        <dbReference type="PROSITE-ProRule" id="PRU00023"/>
    </source>
</evidence>
<keyword evidence="8 18" id="KW-0560">Oxidoreductase</keyword>
<dbReference type="OrthoDB" id="5326588at2759"/>
<comment type="similarity">
    <text evidence="2 18">Belongs to the ERG4/ERG24 family.</text>
</comment>
<keyword evidence="3 18" id="KW-0444">Lipid biosynthesis</keyword>
<keyword evidence="5" id="KW-0521">NADP</keyword>
<evidence type="ECO:0000256" key="8">
    <source>
        <dbReference type="ARBA" id="ARBA00023002"/>
    </source>
</evidence>
<keyword evidence="11 18" id="KW-0472">Membrane</keyword>
<feature type="repeat" description="ANK" evidence="17">
    <location>
        <begin position="1026"/>
        <end position="1058"/>
    </location>
</feature>
<dbReference type="Pfam" id="PF00023">
    <property type="entry name" value="Ank"/>
    <property type="match status" value="1"/>
</dbReference>
<evidence type="ECO:0000256" key="2">
    <source>
        <dbReference type="ARBA" id="ARBA00005402"/>
    </source>
</evidence>
<dbReference type="STRING" id="306901.Q2HAU8"/>
<evidence type="ECO:0000256" key="18">
    <source>
        <dbReference type="RuleBase" id="RU369120"/>
    </source>
</evidence>
<proteinExistence type="inferred from homology"/>
<feature type="transmembrane region" description="Helical" evidence="18">
    <location>
        <begin position="366"/>
        <end position="382"/>
    </location>
</feature>
<evidence type="ECO:0000256" key="12">
    <source>
        <dbReference type="ARBA" id="ARBA00023166"/>
    </source>
</evidence>
<dbReference type="Pfam" id="PF01222">
    <property type="entry name" value="ERG4_ERG24"/>
    <property type="match status" value="1"/>
</dbReference>
<dbReference type="GeneID" id="4389724"/>